<dbReference type="eggNOG" id="ENOG5031AN1">
    <property type="taxonomic scope" value="Bacteria"/>
</dbReference>
<dbReference type="Proteomes" id="UP000000597">
    <property type="component" value="Chromosome"/>
</dbReference>
<accession>A0A0H3M028</accession>
<proteinExistence type="predicted"/>
<name>A0A0H3M028_BARQU</name>
<dbReference type="HOGENOM" id="CLU_2647174_0_0_5"/>
<organism evidence="1 2">
    <name type="scientific">Bartonella quintana (strain Toulouse)</name>
    <name type="common">Rochalimaea quintana</name>
    <dbReference type="NCBI Taxonomy" id="283165"/>
    <lineage>
        <taxon>Bacteria</taxon>
        <taxon>Pseudomonadati</taxon>
        <taxon>Pseudomonadota</taxon>
        <taxon>Alphaproteobacteria</taxon>
        <taxon>Hyphomicrobiales</taxon>
        <taxon>Bartonellaceae</taxon>
        <taxon>Bartonella</taxon>
    </lineage>
</organism>
<dbReference type="EMBL" id="BX897700">
    <property type="protein sequence ID" value="CAF25836.1"/>
    <property type="molecule type" value="Genomic_DNA"/>
</dbReference>
<dbReference type="AlphaFoldDB" id="A0A0H3M028"/>
<gene>
    <name evidence="1" type="ordered locus">BQ03360</name>
</gene>
<sequence length="76" mass="8522">MIRFIIIKHIAAGSIIGFRVLCAVDVFNVYLFGVKALVVAKCCYSLGGLCSVDNVYIMRVNDEVCILRHRKRRASC</sequence>
<protein>
    <submittedName>
        <fullName evidence="1">Uncharacterized protein</fullName>
    </submittedName>
</protein>
<reference evidence="1 2" key="1">
    <citation type="journal article" date="2004" name="Proc. Natl. Acad. Sci. U.S.A.">
        <title>The louse-borne human pathogen Bartonella quintana is a genomic derivative of the zoonotic agent Bartonella henselae.</title>
        <authorList>
            <person name="Alsmark U.C.M."/>
            <person name="Frank A.C."/>
            <person name="Karlberg E.O."/>
            <person name="Legault B.-A."/>
            <person name="Ardell D.H."/>
            <person name="Canbaeck B."/>
            <person name="Eriksson A.-S."/>
            <person name="Naeslund A.K."/>
            <person name="Handley S.A."/>
            <person name="Huvet M."/>
            <person name="La Scola B."/>
            <person name="Holmberg M."/>
            <person name="Andersson S.G.E."/>
        </authorList>
    </citation>
    <scope>NUCLEOTIDE SEQUENCE [LARGE SCALE GENOMIC DNA]</scope>
    <source>
        <strain evidence="1 2">Toulouse</strain>
    </source>
</reference>
<evidence type="ECO:0000313" key="1">
    <source>
        <dbReference type="EMBL" id="CAF25836.1"/>
    </source>
</evidence>
<evidence type="ECO:0000313" key="2">
    <source>
        <dbReference type="Proteomes" id="UP000000597"/>
    </source>
</evidence>
<dbReference type="KEGG" id="bqu:BQ03360"/>